<dbReference type="Proteomes" id="UP001273166">
    <property type="component" value="Unassembled WGS sequence"/>
</dbReference>
<dbReference type="AlphaFoldDB" id="A0AAJ0H2U6"/>
<sequence>MPPQTSNATAASTGTAVPGKRFELPALEFKFGSLTDGTDIPPPLPSPVQEKKTAPATPDTPNARKPQQEGRDVTDRKPGNASPSSQLSGGSPAGSKRHAEDAPASPTLSSRPASIRRLLSRNNLMHQPHANGDGTEPDGRPQSRGNTSVADSRKAKRLSGWFGRLRGNESAASKPASPLSPTSPPVVEDKKPKGPPPPKIPELSKLGIQADSGFGSDLFKDIK</sequence>
<keyword evidence="3" id="KW-1185">Reference proteome</keyword>
<name>A0AAJ0H2U6_9PEZI</name>
<feature type="compositionally biased region" description="Basic and acidic residues" evidence="1">
    <location>
        <begin position="66"/>
        <end position="78"/>
    </location>
</feature>
<feature type="region of interest" description="Disordered" evidence="1">
    <location>
        <begin position="1"/>
        <end position="223"/>
    </location>
</feature>
<proteinExistence type="predicted"/>
<comment type="caution">
    <text evidence="2">The sequence shown here is derived from an EMBL/GenBank/DDBJ whole genome shotgun (WGS) entry which is preliminary data.</text>
</comment>
<evidence type="ECO:0000313" key="2">
    <source>
        <dbReference type="EMBL" id="KAK3310776.1"/>
    </source>
</evidence>
<reference evidence="2" key="1">
    <citation type="journal article" date="2023" name="Mol. Phylogenet. Evol.">
        <title>Genome-scale phylogeny and comparative genomics of the fungal order Sordariales.</title>
        <authorList>
            <person name="Hensen N."/>
            <person name="Bonometti L."/>
            <person name="Westerberg I."/>
            <person name="Brannstrom I.O."/>
            <person name="Guillou S."/>
            <person name="Cros-Aarteil S."/>
            <person name="Calhoun S."/>
            <person name="Haridas S."/>
            <person name="Kuo A."/>
            <person name="Mondo S."/>
            <person name="Pangilinan J."/>
            <person name="Riley R."/>
            <person name="LaButti K."/>
            <person name="Andreopoulos B."/>
            <person name="Lipzen A."/>
            <person name="Chen C."/>
            <person name="Yan M."/>
            <person name="Daum C."/>
            <person name="Ng V."/>
            <person name="Clum A."/>
            <person name="Steindorff A."/>
            <person name="Ohm R.A."/>
            <person name="Martin F."/>
            <person name="Silar P."/>
            <person name="Natvig D.O."/>
            <person name="Lalanne C."/>
            <person name="Gautier V."/>
            <person name="Ament-Velasquez S.L."/>
            <person name="Kruys A."/>
            <person name="Hutchinson M.I."/>
            <person name="Powell A.J."/>
            <person name="Barry K."/>
            <person name="Miller A.N."/>
            <person name="Grigoriev I.V."/>
            <person name="Debuchy R."/>
            <person name="Gladieux P."/>
            <person name="Hiltunen Thoren M."/>
            <person name="Johannesson H."/>
        </authorList>
    </citation>
    <scope>NUCLEOTIDE SEQUENCE</scope>
    <source>
        <strain evidence="2">CBS 333.67</strain>
    </source>
</reference>
<feature type="compositionally biased region" description="Low complexity" evidence="1">
    <location>
        <begin position="1"/>
        <end position="16"/>
    </location>
</feature>
<reference evidence="2" key="2">
    <citation type="submission" date="2023-06" db="EMBL/GenBank/DDBJ databases">
        <authorList>
            <consortium name="Lawrence Berkeley National Laboratory"/>
            <person name="Mondo S.J."/>
            <person name="Hensen N."/>
            <person name="Bonometti L."/>
            <person name="Westerberg I."/>
            <person name="Brannstrom I.O."/>
            <person name="Guillou S."/>
            <person name="Cros-Aarteil S."/>
            <person name="Calhoun S."/>
            <person name="Haridas S."/>
            <person name="Kuo A."/>
            <person name="Pangilinan J."/>
            <person name="Riley R."/>
            <person name="Labutti K."/>
            <person name="Andreopoulos B."/>
            <person name="Lipzen A."/>
            <person name="Chen C."/>
            <person name="Yanf M."/>
            <person name="Daum C."/>
            <person name="Ng V."/>
            <person name="Clum A."/>
            <person name="Steindorff A."/>
            <person name="Ohm R."/>
            <person name="Martin F."/>
            <person name="Silar P."/>
            <person name="Natvig D."/>
            <person name="Lalanne C."/>
            <person name="Gautier V."/>
            <person name="Ament-Velasquez S.L."/>
            <person name="Kruys A."/>
            <person name="Hutchinson M.I."/>
            <person name="Powell A.J."/>
            <person name="Barry K."/>
            <person name="Miller A.N."/>
            <person name="Grigoriev I.V."/>
            <person name="Debuchy R."/>
            <person name="Gladieux P."/>
            <person name="Thoren M.H."/>
            <person name="Johannesson H."/>
        </authorList>
    </citation>
    <scope>NUCLEOTIDE SEQUENCE</scope>
    <source>
        <strain evidence="2">CBS 333.67</strain>
    </source>
</reference>
<dbReference type="RefSeq" id="XP_062726556.1">
    <property type="nucleotide sequence ID" value="XM_062867647.1"/>
</dbReference>
<dbReference type="EMBL" id="JAUDZG010000001">
    <property type="protein sequence ID" value="KAK3310776.1"/>
    <property type="molecule type" value="Genomic_DNA"/>
</dbReference>
<organism evidence="2 3">
    <name type="scientific">Chaetomium strumarium</name>
    <dbReference type="NCBI Taxonomy" id="1170767"/>
    <lineage>
        <taxon>Eukaryota</taxon>
        <taxon>Fungi</taxon>
        <taxon>Dikarya</taxon>
        <taxon>Ascomycota</taxon>
        <taxon>Pezizomycotina</taxon>
        <taxon>Sordariomycetes</taxon>
        <taxon>Sordariomycetidae</taxon>
        <taxon>Sordariales</taxon>
        <taxon>Chaetomiaceae</taxon>
        <taxon>Chaetomium</taxon>
    </lineage>
</organism>
<accession>A0AAJ0H2U6</accession>
<feature type="compositionally biased region" description="Low complexity" evidence="1">
    <location>
        <begin position="170"/>
        <end position="180"/>
    </location>
</feature>
<dbReference type="GeneID" id="87886476"/>
<gene>
    <name evidence="2" type="ORF">B0T15DRAFT_507411</name>
</gene>
<evidence type="ECO:0000256" key="1">
    <source>
        <dbReference type="SAM" id="MobiDB-lite"/>
    </source>
</evidence>
<protein>
    <submittedName>
        <fullName evidence="2">Uncharacterized protein</fullName>
    </submittedName>
</protein>
<evidence type="ECO:0000313" key="3">
    <source>
        <dbReference type="Proteomes" id="UP001273166"/>
    </source>
</evidence>